<dbReference type="Proteomes" id="UP000215771">
    <property type="component" value="Unassembled WGS sequence"/>
</dbReference>
<protein>
    <submittedName>
        <fullName evidence="2">Uncharacterized protein</fullName>
    </submittedName>
</protein>
<sequence length="79" mass="8553">MVGFDDNRLEDEGARRGSVRPASVSDSRTVPFFVLVGQANGDIAAEAVGDDLVAEALERADRDELEDSDTHVEESNETM</sequence>
<accession>A0A269PCZ6</accession>
<gene>
    <name evidence="2" type="ORF">CIG21_07610</name>
</gene>
<comment type="caution">
    <text evidence="2">The sequence shown here is derived from an EMBL/GenBank/DDBJ whole genome shotgun (WGS) entry which is preliminary data.</text>
</comment>
<reference evidence="2 3" key="1">
    <citation type="submission" date="2017-08" db="EMBL/GenBank/DDBJ databases">
        <authorList>
            <person name="de Groot N.N."/>
        </authorList>
    </citation>
    <scope>NUCLEOTIDE SEQUENCE [LARGE SCALE GENOMIC DNA]</scope>
    <source>
        <strain evidence="2 3">NBT06-6</strain>
    </source>
</reference>
<feature type="compositionally biased region" description="Basic and acidic residues" evidence="1">
    <location>
        <begin position="1"/>
        <end position="15"/>
    </location>
</feature>
<dbReference type="AlphaFoldDB" id="A0A269PCZ6"/>
<name>A0A269PCZ6_9CORY</name>
<feature type="region of interest" description="Disordered" evidence="1">
    <location>
        <begin position="1"/>
        <end position="25"/>
    </location>
</feature>
<proteinExistence type="predicted"/>
<dbReference type="EMBL" id="NQMQ01000014">
    <property type="protein sequence ID" value="PAJ69435.1"/>
    <property type="molecule type" value="Genomic_DNA"/>
</dbReference>
<organism evidence="2 3">
    <name type="scientific">Corynebacterium hadale</name>
    <dbReference type="NCBI Taxonomy" id="2026255"/>
    <lineage>
        <taxon>Bacteria</taxon>
        <taxon>Bacillati</taxon>
        <taxon>Actinomycetota</taxon>
        <taxon>Actinomycetes</taxon>
        <taxon>Mycobacteriales</taxon>
        <taxon>Corynebacteriaceae</taxon>
        <taxon>Corynebacterium</taxon>
    </lineage>
</organism>
<evidence type="ECO:0000256" key="1">
    <source>
        <dbReference type="SAM" id="MobiDB-lite"/>
    </source>
</evidence>
<evidence type="ECO:0000313" key="2">
    <source>
        <dbReference type="EMBL" id="PAJ69435.1"/>
    </source>
</evidence>
<feature type="region of interest" description="Disordered" evidence="1">
    <location>
        <begin position="59"/>
        <end position="79"/>
    </location>
</feature>
<evidence type="ECO:0000313" key="3">
    <source>
        <dbReference type="Proteomes" id="UP000215771"/>
    </source>
</evidence>